<dbReference type="Gene3D" id="1.10.3720.10">
    <property type="entry name" value="MetI-like"/>
    <property type="match status" value="1"/>
</dbReference>
<protein>
    <submittedName>
        <fullName evidence="6">Uncharacterized protein</fullName>
    </submittedName>
</protein>
<keyword evidence="4 5" id="KW-0472">Membrane</keyword>
<evidence type="ECO:0000313" key="7">
    <source>
        <dbReference type="Proteomes" id="UP000831963"/>
    </source>
</evidence>
<sequence>MTEQLATTISVAVAIALALVSLAFGLALGHLRHRKREARGPARPRNLGAMIFFSAAMPGGIVFLWNRPLFDPVLQIALLCILPALIGYGIHAVARRRRSPEQPSP</sequence>
<dbReference type="RefSeq" id="WP_247957117.1">
    <property type="nucleotide sequence ID" value="NZ_CP078077.1"/>
</dbReference>
<evidence type="ECO:0000256" key="2">
    <source>
        <dbReference type="ARBA" id="ARBA00022692"/>
    </source>
</evidence>
<organism evidence="6 7">
    <name type="scientific">Microbacterium galbinum</name>
    <dbReference type="NCBI Taxonomy" id="2851646"/>
    <lineage>
        <taxon>Bacteria</taxon>
        <taxon>Bacillati</taxon>
        <taxon>Actinomycetota</taxon>
        <taxon>Actinomycetes</taxon>
        <taxon>Micrococcales</taxon>
        <taxon>Microbacteriaceae</taxon>
        <taxon>Microbacterium</taxon>
    </lineage>
</organism>
<feature type="transmembrane region" description="Helical" evidence="5">
    <location>
        <begin position="47"/>
        <end position="66"/>
    </location>
</feature>
<keyword evidence="7" id="KW-1185">Reference proteome</keyword>
<keyword evidence="3 5" id="KW-1133">Transmembrane helix</keyword>
<evidence type="ECO:0000256" key="5">
    <source>
        <dbReference type="SAM" id="Phobius"/>
    </source>
</evidence>
<keyword evidence="2 5" id="KW-0812">Transmembrane</keyword>
<dbReference type="InterPro" id="IPR035906">
    <property type="entry name" value="MetI-like_sf"/>
</dbReference>
<proteinExistence type="predicted"/>
<name>A0ABY4IPX8_9MICO</name>
<gene>
    <name evidence="6" type="ORF">KV396_05460</name>
</gene>
<dbReference type="EMBL" id="CP078077">
    <property type="protein sequence ID" value="UPL13956.1"/>
    <property type="molecule type" value="Genomic_DNA"/>
</dbReference>
<evidence type="ECO:0000256" key="4">
    <source>
        <dbReference type="ARBA" id="ARBA00023136"/>
    </source>
</evidence>
<evidence type="ECO:0000256" key="3">
    <source>
        <dbReference type="ARBA" id="ARBA00022989"/>
    </source>
</evidence>
<reference evidence="6 7" key="1">
    <citation type="submission" date="2021-06" db="EMBL/GenBank/DDBJ databases">
        <title>Genome-based taxonomic framework of Microbacterium strains isolated from marine environment, the description of four new species and reclassification of four preexisting species.</title>
        <authorList>
            <person name="Lee S.D."/>
            <person name="Kim S.-M."/>
            <person name="Byeon Y.-S."/>
            <person name="Yang H.L."/>
            <person name="Kim I.S."/>
        </authorList>
    </citation>
    <scope>NUCLEOTIDE SEQUENCE [LARGE SCALE GENOMIC DNA]</scope>
    <source>
        <strain evidence="6 7">SSW1-36</strain>
    </source>
</reference>
<feature type="transmembrane region" description="Helical" evidence="5">
    <location>
        <begin position="6"/>
        <end position="27"/>
    </location>
</feature>
<evidence type="ECO:0000256" key="1">
    <source>
        <dbReference type="ARBA" id="ARBA00004141"/>
    </source>
</evidence>
<comment type="subcellular location">
    <subcellularLocation>
        <location evidence="1">Membrane</location>
        <topology evidence="1">Multi-pass membrane protein</topology>
    </subcellularLocation>
</comment>
<accession>A0ABY4IPX8</accession>
<dbReference type="Proteomes" id="UP000831963">
    <property type="component" value="Chromosome"/>
</dbReference>
<evidence type="ECO:0000313" key="6">
    <source>
        <dbReference type="EMBL" id="UPL13956.1"/>
    </source>
</evidence>
<feature type="transmembrane region" description="Helical" evidence="5">
    <location>
        <begin position="72"/>
        <end position="94"/>
    </location>
</feature>